<dbReference type="AlphaFoldDB" id="A0A8H6UJB4"/>
<evidence type="ECO:0000313" key="6">
    <source>
        <dbReference type="Proteomes" id="UP000654922"/>
    </source>
</evidence>
<organism evidence="5 6">
    <name type="scientific">Aspergillus felis</name>
    <dbReference type="NCBI Taxonomy" id="1287682"/>
    <lineage>
        <taxon>Eukaryota</taxon>
        <taxon>Fungi</taxon>
        <taxon>Dikarya</taxon>
        <taxon>Ascomycota</taxon>
        <taxon>Pezizomycotina</taxon>
        <taxon>Eurotiomycetes</taxon>
        <taxon>Eurotiomycetidae</taxon>
        <taxon>Eurotiales</taxon>
        <taxon>Aspergillaceae</taxon>
        <taxon>Aspergillus</taxon>
        <taxon>Aspergillus subgen. Fumigati</taxon>
    </lineage>
</organism>
<evidence type="ECO:0000256" key="1">
    <source>
        <dbReference type="ARBA" id="ARBA00004613"/>
    </source>
</evidence>
<dbReference type="GO" id="GO:0039706">
    <property type="term" value="F:co-receptor binding"/>
    <property type="evidence" value="ECO:0007669"/>
    <property type="project" value="TreeGrafter"/>
</dbReference>
<keyword evidence="2" id="KW-0964">Secreted</keyword>
<dbReference type="InterPro" id="IPR039863">
    <property type="entry name" value="DKK1-4"/>
</dbReference>
<comment type="caution">
    <text evidence="5">The sequence shown here is derived from an EMBL/GenBank/DDBJ whole genome shotgun (WGS) entry which is preliminary data.</text>
</comment>
<dbReference type="OrthoDB" id="4405280at2759"/>
<dbReference type="GO" id="GO:0048019">
    <property type="term" value="F:receptor antagonist activity"/>
    <property type="evidence" value="ECO:0007669"/>
    <property type="project" value="TreeGrafter"/>
</dbReference>
<comment type="subcellular location">
    <subcellularLocation>
        <location evidence="1">Secreted</location>
    </subcellularLocation>
</comment>
<protein>
    <recommendedName>
        <fullName evidence="7">Dickkopf N-terminal cysteine-rich domain-containing protein</fullName>
    </recommendedName>
</protein>
<evidence type="ECO:0000256" key="4">
    <source>
        <dbReference type="SAM" id="SignalP"/>
    </source>
</evidence>
<feature type="chain" id="PRO_5034749132" description="Dickkopf N-terminal cysteine-rich domain-containing protein" evidence="4">
    <location>
        <begin position="20"/>
        <end position="289"/>
    </location>
</feature>
<feature type="signal peptide" evidence="4">
    <location>
        <begin position="1"/>
        <end position="19"/>
    </location>
</feature>
<evidence type="ECO:0000256" key="2">
    <source>
        <dbReference type="ARBA" id="ARBA00022525"/>
    </source>
</evidence>
<evidence type="ECO:0000313" key="5">
    <source>
        <dbReference type="EMBL" id="KAF7156477.1"/>
    </source>
</evidence>
<dbReference type="PANTHER" id="PTHR12113">
    <property type="entry name" value="DICKKOPF3-LIKE 3"/>
    <property type="match status" value="1"/>
</dbReference>
<keyword evidence="3 4" id="KW-0732">Signal</keyword>
<accession>A0A8H6UJB4</accession>
<reference evidence="5" key="1">
    <citation type="submission" date="2020-06" db="EMBL/GenBank/DDBJ databases">
        <title>Draft genome sequences of strains closely related to Aspergillus parafelis and Aspergillus hiratsukae.</title>
        <authorList>
            <person name="Dos Santos R.A.C."/>
            <person name="Rivero-Menendez O."/>
            <person name="Steenwyk J.L."/>
            <person name="Mead M.E."/>
            <person name="Goldman G.H."/>
            <person name="Alastruey-Izquierdo A."/>
            <person name="Rokas A."/>
        </authorList>
    </citation>
    <scope>NUCLEOTIDE SEQUENCE</scope>
    <source>
        <strain evidence="5">CNM-CM5623</strain>
    </source>
</reference>
<dbReference type="PANTHER" id="PTHR12113:SF6">
    <property type="entry name" value="DICKKOPF N-TERMINAL CYSTEINE-RICH DOMAIN-CONTAINING PROTEIN"/>
    <property type="match status" value="1"/>
</dbReference>
<gene>
    <name evidence="5" type="ORF">CNMCM5623_010147</name>
</gene>
<evidence type="ECO:0000256" key="3">
    <source>
        <dbReference type="ARBA" id="ARBA00022729"/>
    </source>
</evidence>
<sequence length="289" mass="29711">MKFSTLALGVFAGMAASAAIPASVVDGIDLSGNGLGLVNPADPVCHKNSDCGPGVGYCYKGICVADPPKVERADPVCHKNSDCGPGVGYCYKGICVADPPKLTRDDASIVPCGANKDCFNGLCIAGICHWGIGEGPASNTADKNLAPLVQTAEPADPACHKNSDCGPGVGYCYHGICLAEPPKLTSRDESADPVCHKNSDCGPGVGYCYHGICVADPPKDARDEQTDPVCHKNSDCGPGVGYCYHGICVADPPVVSRGEEADPVCHKNSDCGPGVGYCYHGICLAEPPK</sequence>
<proteinExistence type="predicted"/>
<evidence type="ECO:0008006" key="7">
    <source>
        <dbReference type="Google" id="ProtNLM"/>
    </source>
</evidence>
<dbReference type="Proteomes" id="UP000654922">
    <property type="component" value="Unassembled WGS sequence"/>
</dbReference>
<dbReference type="GO" id="GO:0005576">
    <property type="term" value="C:extracellular region"/>
    <property type="evidence" value="ECO:0007669"/>
    <property type="project" value="UniProtKB-SubCell"/>
</dbReference>
<dbReference type="EMBL" id="JACBAE010001397">
    <property type="protein sequence ID" value="KAF7156477.1"/>
    <property type="molecule type" value="Genomic_DNA"/>
</dbReference>
<name>A0A8H6UJB4_9EURO</name>